<name>A0AAJ6YKV0_9HYME</name>
<dbReference type="AlphaFoldDB" id="A0AAJ6YKV0"/>
<evidence type="ECO:0000313" key="1">
    <source>
        <dbReference type="Proteomes" id="UP000695007"/>
    </source>
</evidence>
<reference evidence="2" key="1">
    <citation type="submission" date="2025-08" db="UniProtKB">
        <authorList>
            <consortium name="RefSeq"/>
        </authorList>
    </citation>
    <scope>IDENTIFICATION</scope>
</reference>
<dbReference type="KEGG" id="csol:105363797"/>
<dbReference type="GeneID" id="105363797"/>
<protein>
    <submittedName>
        <fullName evidence="2">Uncharacterized protein LOC105363797</fullName>
    </submittedName>
</protein>
<keyword evidence="1" id="KW-1185">Reference proteome</keyword>
<organism evidence="1 2">
    <name type="scientific">Ceratosolen solmsi marchali</name>
    <dbReference type="NCBI Taxonomy" id="326594"/>
    <lineage>
        <taxon>Eukaryota</taxon>
        <taxon>Metazoa</taxon>
        <taxon>Ecdysozoa</taxon>
        <taxon>Arthropoda</taxon>
        <taxon>Hexapoda</taxon>
        <taxon>Insecta</taxon>
        <taxon>Pterygota</taxon>
        <taxon>Neoptera</taxon>
        <taxon>Endopterygota</taxon>
        <taxon>Hymenoptera</taxon>
        <taxon>Apocrita</taxon>
        <taxon>Proctotrupomorpha</taxon>
        <taxon>Chalcidoidea</taxon>
        <taxon>Agaonidae</taxon>
        <taxon>Agaoninae</taxon>
        <taxon>Ceratosolen</taxon>
    </lineage>
</organism>
<dbReference type="RefSeq" id="XP_011499885.1">
    <property type="nucleotide sequence ID" value="XM_011501583.1"/>
</dbReference>
<dbReference type="Proteomes" id="UP000695007">
    <property type="component" value="Unplaced"/>
</dbReference>
<sequence length="1193" mass="141004">MDLLLSSQLYAIQQIPGESRKEKFKEIGRIVNCIIQAIQEGKDFTSAIHIQNVPNALVPLIKVLVGVKIKSHTFIIDALKSDDIYLIIEALRARWFYDGSNKDITNYTYYSSAILPFVSMSTRRKIVKKLAVCLGFNGQVELAENFFDGFVAAYGVQEATNLLPACRSDFIYKAIVKHKIVLSNKILKIIYRKYPDLALSYLRFTNPYERRDEIDRTMFRVIDINEYENFLPLLVTNHPDVFVSLHEICHTSGNLGNRRTRMFLKNAKEILMQRPRDIIGLMPIKLVCDNLKREEFETMFGNILEDRWDMFNVDSMLNYLEYYPNERKATLLRNKVKEKYGHDLFDKVEKITSRYLLLLSKEERFILVRRIIQVHHKMEISDSETSWWCYLPVQEAIPALKQQISKNWKSSKRQKLLSQLIYVCKLNDSKETLLDVLRYIDEKHKNERSDVLCSMLDRITQEFDLDMFDQNYWTILFNIIKRLKLKKGNARDYWILIKILKKNVHYCDSHNLPVSEIIDLIVGLFLEGRVGVSWKLLEDAAEYERKYLDACFRHNYWLNMDYRKNIIEGIYSFNERHVVNENSIQRLSIKDYPNLLKVVEETLTKEQNEQLTWIIYTKEKIKKHEPELYDTWFFSDDDTSYEHFSSDIYDEEKNTPEIKEKVIYLTEAIIALKRNYNEIKENWIRYYECCKTEVYSKKRRRVKHFIKALRWYQDIPIKFAEKCIQEKNFNIMGYLFEGTTFTKLAQTFLSTESEEEHNMSYLNALHITAAIRNTSTPIPTELVEKYLEAHYMYSFKNYINDGLKLWSYVSYRTSSDKMIILSKNLSKSRLFTKRHAIRLMTAMAARNDLVDFFTVFWNIEEHPMIREILAENIGKLFAKRPSSETWNLMSNCIESLSMNDTDLLADLMGSKAVPVEFASSYVEQILTKLQVFVGAGMSSHDAVKLLDQLFENLKPDCKDHLSDECYKDILAYYLRNIDLEFINADRFVVKVYLNPSSVHFDDRLNYLSQLLMTESKRWYSLSMVKQKQSTNFVDNFVQIVVYQVQKFKGSLRLVENLSNIFCTIFTPYQHASSYIMLFLCTEYMRVEPSFKEFGLKLSKKITSLIEKYTPEYFMQIVELVREFVCNFSFYQYSTNIKNRLNFLEGLIEERNIHCLIIAAKLLNQKIVSEYDHQHCKILQLLSDVNNPIVQSFL</sequence>
<gene>
    <name evidence="2" type="primary">LOC105363797</name>
</gene>
<proteinExistence type="predicted"/>
<evidence type="ECO:0000313" key="2">
    <source>
        <dbReference type="RefSeq" id="XP_011499885.1"/>
    </source>
</evidence>
<accession>A0AAJ6YKV0</accession>